<feature type="region of interest" description="Disordered" evidence="11">
    <location>
        <begin position="454"/>
        <end position="528"/>
    </location>
</feature>
<keyword evidence="2" id="KW-0479">Metal-binding</keyword>
<evidence type="ECO:0000259" key="12">
    <source>
        <dbReference type="Pfam" id="PF15269"/>
    </source>
</evidence>
<evidence type="ECO:0000313" key="14">
    <source>
        <dbReference type="Proteomes" id="UP000830375"/>
    </source>
</evidence>
<evidence type="ECO:0000256" key="10">
    <source>
        <dbReference type="ARBA" id="ARBA00040216"/>
    </source>
</evidence>
<feature type="region of interest" description="Disordered" evidence="11">
    <location>
        <begin position="242"/>
        <end position="301"/>
    </location>
</feature>
<keyword evidence="14" id="KW-1185">Reference proteome</keyword>
<evidence type="ECO:0000256" key="7">
    <source>
        <dbReference type="ARBA" id="ARBA00023159"/>
    </source>
</evidence>
<keyword evidence="9" id="KW-0539">Nucleus</keyword>
<keyword evidence="8" id="KW-0804">Transcription</keyword>
<evidence type="ECO:0000256" key="4">
    <source>
        <dbReference type="ARBA" id="ARBA00022782"/>
    </source>
</evidence>
<dbReference type="InterPro" id="IPR039363">
    <property type="entry name" value="ZNF750"/>
</dbReference>
<dbReference type="Pfam" id="PF15269">
    <property type="entry name" value="zf-C2H2_7"/>
    <property type="match status" value="1"/>
</dbReference>
<comment type="caution">
    <text evidence="13">The sequence shown here is derived from an EMBL/GenBank/DDBJ whole genome shotgun (WGS) entry which is preliminary data.</text>
</comment>
<keyword evidence="7" id="KW-0010">Activator</keyword>
<feature type="compositionally biased region" description="Basic residues" evidence="11">
    <location>
        <begin position="683"/>
        <end position="708"/>
    </location>
</feature>
<proteinExistence type="predicted"/>
<name>A0ABQ8MYZ0_LABRO</name>
<gene>
    <name evidence="13" type="ORF">H4Q32_004699</name>
</gene>
<evidence type="ECO:0000256" key="9">
    <source>
        <dbReference type="ARBA" id="ARBA00023242"/>
    </source>
</evidence>
<dbReference type="Proteomes" id="UP000830375">
    <property type="component" value="Unassembled WGS sequence"/>
</dbReference>
<dbReference type="InterPro" id="IPR039064">
    <property type="entry name" value="ZNF750_Znf"/>
</dbReference>
<feature type="compositionally biased region" description="Basic and acidic residues" evidence="11">
    <location>
        <begin position="513"/>
        <end position="526"/>
    </location>
</feature>
<keyword evidence="4" id="KW-0221">Differentiation</keyword>
<evidence type="ECO:0000256" key="1">
    <source>
        <dbReference type="ARBA" id="ARBA00004123"/>
    </source>
</evidence>
<keyword evidence="5" id="KW-0862">Zinc</keyword>
<organism evidence="13 14">
    <name type="scientific">Labeo rohita</name>
    <name type="common">Indian major carp</name>
    <name type="synonym">Cyprinus rohita</name>
    <dbReference type="NCBI Taxonomy" id="84645"/>
    <lineage>
        <taxon>Eukaryota</taxon>
        <taxon>Metazoa</taxon>
        <taxon>Chordata</taxon>
        <taxon>Craniata</taxon>
        <taxon>Vertebrata</taxon>
        <taxon>Euteleostomi</taxon>
        <taxon>Actinopterygii</taxon>
        <taxon>Neopterygii</taxon>
        <taxon>Teleostei</taxon>
        <taxon>Ostariophysi</taxon>
        <taxon>Cypriniformes</taxon>
        <taxon>Cyprinidae</taxon>
        <taxon>Labeoninae</taxon>
        <taxon>Labeonini</taxon>
        <taxon>Labeo</taxon>
    </lineage>
</organism>
<dbReference type="PANTHER" id="PTHR14678">
    <property type="entry name" value="PROLINE-RICH PROTEIN 35-RELATED"/>
    <property type="match status" value="1"/>
</dbReference>
<feature type="compositionally biased region" description="Polar residues" evidence="11">
    <location>
        <begin position="671"/>
        <end position="682"/>
    </location>
</feature>
<dbReference type="EMBL" id="JACTAM010000001">
    <property type="protein sequence ID" value="KAI2668061.1"/>
    <property type="molecule type" value="Genomic_DNA"/>
</dbReference>
<keyword evidence="3" id="KW-0863">Zinc-finger</keyword>
<evidence type="ECO:0000256" key="6">
    <source>
        <dbReference type="ARBA" id="ARBA00023015"/>
    </source>
</evidence>
<evidence type="ECO:0000313" key="13">
    <source>
        <dbReference type="EMBL" id="KAI2668061.1"/>
    </source>
</evidence>
<feature type="compositionally biased region" description="Basic and acidic residues" evidence="11">
    <location>
        <begin position="489"/>
        <end position="505"/>
    </location>
</feature>
<dbReference type="PANTHER" id="PTHR14678:SF1">
    <property type="entry name" value="ZINC FINGER PROTEIN 750"/>
    <property type="match status" value="1"/>
</dbReference>
<protein>
    <recommendedName>
        <fullName evidence="10">Zinc finger protein 750</fullName>
    </recommendedName>
</protein>
<feature type="region of interest" description="Disordered" evidence="11">
    <location>
        <begin position="622"/>
        <end position="708"/>
    </location>
</feature>
<evidence type="ECO:0000256" key="8">
    <source>
        <dbReference type="ARBA" id="ARBA00023163"/>
    </source>
</evidence>
<accession>A0ABQ8MYZ0</accession>
<feature type="domain" description="Zinc finger protein 750-like zinc finger" evidence="12">
    <location>
        <begin position="191"/>
        <end position="242"/>
    </location>
</feature>
<reference evidence="13 14" key="1">
    <citation type="submission" date="2022-01" db="EMBL/GenBank/DDBJ databases">
        <title>A high-quality chromosome-level genome assembly of rohu carp, Labeo rohita.</title>
        <authorList>
            <person name="Arick M.A. II"/>
            <person name="Hsu C.-Y."/>
            <person name="Magbanua Z."/>
            <person name="Pechanova O."/>
            <person name="Grover C."/>
            <person name="Miller E."/>
            <person name="Thrash A."/>
            <person name="Ezzel L."/>
            <person name="Alam S."/>
            <person name="Benzie J."/>
            <person name="Hamilton M."/>
            <person name="Karsi A."/>
            <person name="Lawrence M.L."/>
            <person name="Peterson D.G."/>
        </authorList>
    </citation>
    <scope>NUCLEOTIDE SEQUENCE [LARGE SCALE GENOMIC DNA]</scope>
    <source>
        <strain evidence="14">BAU-BD-2019</strain>
        <tissue evidence="13">Blood</tissue>
    </source>
</reference>
<keyword evidence="6" id="KW-0805">Transcription regulation</keyword>
<feature type="region of interest" description="Disordered" evidence="11">
    <location>
        <begin position="71"/>
        <end position="97"/>
    </location>
</feature>
<evidence type="ECO:0000256" key="2">
    <source>
        <dbReference type="ARBA" id="ARBA00022723"/>
    </source>
</evidence>
<comment type="subcellular location">
    <subcellularLocation>
        <location evidence="1">Nucleus</location>
    </subcellularLocation>
</comment>
<evidence type="ECO:0000256" key="5">
    <source>
        <dbReference type="ARBA" id="ARBA00022833"/>
    </source>
</evidence>
<feature type="compositionally biased region" description="Polar residues" evidence="11">
    <location>
        <begin position="71"/>
        <end position="80"/>
    </location>
</feature>
<evidence type="ECO:0000256" key="3">
    <source>
        <dbReference type="ARBA" id="ARBA00022771"/>
    </source>
</evidence>
<sequence>MSADAQITSASGRERRDDWTRENADMYLLRPKRCHSTGAALIGQMRRQRHTRACICPHLLISQRSCLQSSESVTNKTSTPAEPHLKPSIAHTPTRTPVRPTQHLRRVNVVVSSGRYKQKRSSAPFTHTCYKTKPDQSDGGSAKGRRKKDHLCVTVWKEPNKHYPSHLRIIYCDSSHHFCVFSIVMNIPEKERKPKKPHYVPRPPGKPFRYQCFQCPFTCNQKSHLFNHMKYNLCHVSISISSRRGRHGSGTAEETGGERPSEEDTDDRLTSSPEPSEPSDPPVVSSSPDVCTETTSPVCKPEVLRPHDPGSVWRPSGAFTPVALNLQNKPHPRERTEDFLYHPGFHSHSNPAAFHPLYPHYQPYIYEPVLPYVHGLFPQLFPMAQEYFRYYYTMQTYSYSHSHLPEQTHPSVSSVPYSLMDVVPAFSAPSQHEGPNVLYDPYALGMNLKEVQMSPQMGRSAAGSPNRPDTNHKSQQPQDEGGAAPASQSEERGGATQAQEDRSLSERSSSASREMERRGNDSKNERFDEDTLIPLNLCRRDSPLNLSMTTRSETQSPSGLKNEGIVGIMTSQEDDHLPVEKTAAFALCQLAQSGVSNLSKNSNLSFSDSNVCQEQERNLLTSVQNPASDASDHTDLTETDSTDSKTPPAVKSDVGVEDSAPCAEAAEVPASSLNNPHQTQTKKQGKHNMKRKQMSSHSKHNLRKRIRR</sequence>
<feature type="region of interest" description="Disordered" evidence="11">
    <location>
        <begin position="120"/>
        <end position="145"/>
    </location>
</feature>
<evidence type="ECO:0000256" key="11">
    <source>
        <dbReference type="SAM" id="MobiDB-lite"/>
    </source>
</evidence>